<gene>
    <name evidence="1" type="ORF">D6D28_05244</name>
</gene>
<evidence type="ECO:0000313" key="2">
    <source>
        <dbReference type="Proteomes" id="UP000304951"/>
    </source>
</evidence>
<reference evidence="1 2" key="1">
    <citation type="submission" date="2018-10" db="EMBL/GenBank/DDBJ databases">
        <title>Fifty Aureobasidium pullulans genomes reveal a recombining polyextremotolerant generalist.</title>
        <authorList>
            <person name="Gostincar C."/>
            <person name="Turk M."/>
            <person name="Zajc J."/>
            <person name="Gunde-Cimerman N."/>
        </authorList>
    </citation>
    <scope>NUCLEOTIDE SEQUENCE [LARGE SCALE GENOMIC DNA]</scope>
    <source>
        <strain evidence="1 2">EXF-11900</strain>
    </source>
</reference>
<organism evidence="1 2">
    <name type="scientific">Aureobasidium pullulans</name>
    <name type="common">Black yeast</name>
    <name type="synonym">Pullularia pullulans</name>
    <dbReference type="NCBI Taxonomy" id="5580"/>
    <lineage>
        <taxon>Eukaryota</taxon>
        <taxon>Fungi</taxon>
        <taxon>Dikarya</taxon>
        <taxon>Ascomycota</taxon>
        <taxon>Pezizomycotina</taxon>
        <taxon>Dothideomycetes</taxon>
        <taxon>Dothideomycetidae</taxon>
        <taxon>Dothideales</taxon>
        <taxon>Saccotheciaceae</taxon>
        <taxon>Aureobasidium</taxon>
    </lineage>
</organism>
<sequence>MGQLVEHKTIQNMARTAQTAGLSQQQSVYHTQSFTDHAGQSATRVRYSPHNKPIPSNFHAQPVFTFQIYTTIPLDLEEPSAKRSRTSGPSSNAERTILADLIDYVGLQVASEAQRPEPLWEIYAEQQGVFECVEHQRREIAHRKAKKEDPSIPPIPKVVRGLHGCDKTGFAIVIDSQNFKNAEFVADQDGAQGPLWVYFDRKFPSKISWEPRLRLEADPDIMGSDIFGPPELPTVLPELVDATFRRIQRVDGMRSDLDMMYFSSCKPSDPLPLVQEMMDIGWDEDEGGPDAEWTTGTLHNVALRLSLDDYNVSKPSATEIKISSTTGISEPDLRYIIHVPFLNETGMSDKLEQAARAFTYEITSRLSGNTSISFEFYKPPSKSLSSILTAHRNKNQSENYIGALTTFSSDPIRAYPIARTEHAGENDPENVPFVPYRTFVVVLERPDFAQVEGGVLFLLADGGKPKPSAGQELPDSMKLELQDYVEMELWRCAGMDEVARRLQMIWGGVTWEQGGGVEITQ</sequence>
<protein>
    <submittedName>
        <fullName evidence="1">Uncharacterized protein</fullName>
    </submittedName>
</protein>
<accession>A0A4S8SI01</accession>
<evidence type="ECO:0000313" key="1">
    <source>
        <dbReference type="EMBL" id="THV70320.1"/>
    </source>
</evidence>
<dbReference type="AlphaFoldDB" id="A0A4S8SI01"/>
<dbReference type="EMBL" id="QZAF01000205">
    <property type="protein sequence ID" value="THV70320.1"/>
    <property type="molecule type" value="Genomic_DNA"/>
</dbReference>
<name>A0A4S8SI01_AURPU</name>
<comment type="caution">
    <text evidence="1">The sequence shown here is derived from an EMBL/GenBank/DDBJ whole genome shotgun (WGS) entry which is preliminary data.</text>
</comment>
<dbReference type="Proteomes" id="UP000304951">
    <property type="component" value="Unassembled WGS sequence"/>
</dbReference>
<proteinExistence type="predicted"/>